<evidence type="ECO:0000313" key="1">
    <source>
        <dbReference type="EMBL" id="CAE0243385.1"/>
    </source>
</evidence>
<sequence length="212" mass="23688">MKGSEEGCVSLLSVSVAELQGAEVTDEDDVAAIEEKSKKKEGQLAAIRSIIEQKVRKCLLVTPPLSLHPPPRPRLTRIYEYCSLTQDSIPSLAFFQAFSVYVNRCIALRWYSMSLLAPSQWHLLAFACCSHCAELCPYPVSLQLDADKISEIKRSKAATKKVHQVIAAATFIVRMNKTNKVPKEIISDWSLLRQGCVGVYSTLNMEVLIFLR</sequence>
<name>A0A7S3D1K9_9EUKA</name>
<proteinExistence type="predicted"/>
<organism evidence="1">
    <name type="scientific">Palpitomonas bilix</name>
    <dbReference type="NCBI Taxonomy" id="652834"/>
    <lineage>
        <taxon>Eukaryota</taxon>
        <taxon>Eukaryota incertae sedis</taxon>
    </lineage>
</organism>
<dbReference type="AlphaFoldDB" id="A0A7S3D1K9"/>
<protein>
    <submittedName>
        <fullName evidence="1">Uncharacterized protein</fullName>
    </submittedName>
</protein>
<dbReference type="EMBL" id="HBIB01008911">
    <property type="protein sequence ID" value="CAE0243385.1"/>
    <property type="molecule type" value="Transcribed_RNA"/>
</dbReference>
<gene>
    <name evidence="1" type="ORF">PBIL07802_LOCUS5551</name>
</gene>
<reference evidence="1" key="1">
    <citation type="submission" date="2021-01" db="EMBL/GenBank/DDBJ databases">
        <authorList>
            <person name="Corre E."/>
            <person name="Pelletier E."/>
            <person name="Niang G."/>
            <person name="Scheremetjew M."/>
            <person name="Finn R."/>
            <person name="Kale V."/>
            <person name="Holt S."/>
            <person name="Cochrane G."/>
            <person name="Meng A."/>
            <person name="Brown T."/>
            <person name="Cohen L."/>
        </authorList>
    </citation>
    <scope>NUCLEOTIDE SEQUENCE</scope>
    <source>
        <strain evidence="1">NIES-2562</strain>
    </source>
</reference>
<accession>A0A7S3D1K9</accession>